<comment type="caution">
    <text evidence="1">The sequence shown here is derived from an EMBL/GenBank/DDBJ whole genome shotgun (WGS) entry which is preliminary data.</text>
</comment>
<dbReference type="AlphaFoldDB" id="A0A9X3CF67"/>
<protein>
    <recommendedName>
        <fullName evidence="3">Replication origin-binding protein domain-containing protein</fullName>
    </recommendedName>
</protein>
<proteinExistence type="predicted"/>
<sequence length="771" mass="86882">MNTQIIAPELSSEHLLYVNSAILDVVITTKPNMSVDNDKCRVVGLKTGNNNLFEIVKFYADAGYASITLAVDSVGFPEDAARVMLDNFSTFQVPTLDVSTNTVYSVAENAFGYLWSAFRVSPLTEIANALAGYLIQKIPLQYESETECVNAYLSPTCKGYNEILGALKSLMSHHYQQLEKSVSLSAYHHFTEVTSFDNAQEMLDTSKVGTYVLIGGTGTYKTKKGLQPLASSAHSRKKVVYISYLIALVEQFCHASNASFYKTVSLPDLEQSPALGLVVNSAIKAHLAAYLLECDVLLIDEFEKVISTISTIDESVLPRYEVMVLLEKAIKRVPKLVVADADVSDITLKWLGGLRSEVHVIKNNHNPYRNITAVVQDKIGYFAELSDNLKTDKVILCDSLNVIKTLLIELGCTKNGYPCEEKALKQGILVIHSKNKGLPKQRKLLEDPTTEVMKYHKIIASPCLGSGFSIESDFTDEVNVISELTLAPYELINFGRRFRACNNIRFLVTQNRIYDTHHRMSTIETNSCDRLRHAFETRKALFNQNQALSMYWSLLRSGFKTQVIQSSDSITTLGFKHFKQLRRLTKESRAIAIFKAEKGISTSEIKQLQYTHCVTFADEARIRRFEIESEYPQHLFSVELIRFDEGFTNKPLFQSLFCPQLACEYEKKHLQLIQLLNKYLLNLGALDHSSITITRQEVYAFAKAVYVIKNELPSEIRSMLSKQMDTPNKATSFFKKLLGSIGLKISNYNGSQKRATVTIHEFAQAYRQQLL</sequence>
<evidence type="ECO:0000313" key="1">
    <source>
        <dbReference type="EMBL" id="MCW8334606.1"/>
    </source>
</evidence>
<name>A0A9X3CF67_9VIBR</name>
<dbReference type="RefSeq" id="WP_265688009.1">
    <property type="nucleotide sequence ID" value="NZ_JAKRRX010000065.1"/>
</dbReference>
<keyword evidence="2" id="KW-1185">Reference proteome</keyword>
<accession>A0A9X3CF67</accession>
<gene>
    <name evidence="1" type="ORF">MD483_12320</name>
</gene>
<reference evidence="1" key="1">
    <citation type="submission" date="2022-02" db="EMBL/GenBank/DDBJ databases">
        <title>Vibrio sp. nov., a new bacterium isolated from Bohai sea, China.</title>
        <authorList>
            <person name="Yuan Y."/>
        </authorList>
    </citation>
    <scope>NUCLEOTIDE SEQUENCE</scope>
    <source>
        <strain evidence="1">DBSS07</strain>
    </source>
</reference>
<dbReference type="Proteomes" id="UP001155586">
    <property type="component" value="Unassembled WGS sequence"/>
</dbReference>
<dbReference type="EMBL" id="JAKRRX010000065">
    <property type="protein sequence ID" value="MCW8334606.1"/>
    <property type="molecule type" value="Genomic_DNA"/>
</dbReference>
<organism evidence="1 2">
    <name type="scientific">Vibrio paucivorans</name>
    <dbReference type="NCBI Taxonomy" id="2829489"/>
    <lineage>
        <taxon>Bacteria</taxon>
        <taxon>Pseudomonadati</taxon>
        <taxon>Pseudomonadota</taxon>
        <taxon>Gammaproteobacteria</taxon>
        <taxon>Vibrionales</taxon>
        <taxon>Vibrionaceae</taxon>
        <taxon>Vibrio</taxon>
    </lineage>
</organism>
<evidence type="ECO:0008006" key="3">
    <source>
        <dbReference type="Google" id="ProtNLM"/>
    </source>
</evidence>
<evidence type="ECO:0000313" key="2">
    <source>
        <dbReference type="Proteomes" id="UP001155586"/>
    </source>
</evidence>